<feature type="domain" description="Pyridoxamine 5'-phosphate oxidase N-terminal" evidence="2">
    <location>
        <begin position="41"/>
        <end position="130"/>
    </location>
</feature>
<dbReference type="InterPro" id="IPR012349">
    <property type="entry name" value="Split_barrel_FMN-bd"/>
</dbReference>
<dbReference type="Gene3D" id="2.30.110.10">
    <property type="entry name" value="Electron Transport, Fmn-binding Protein, Chain A"/>
    <property type="match status" value="1"/>
</dbReference>
<evidence type="ECO:0000313" key="4">
    <source>
        <dbReference type="Proteomes" id="UP000175971"/>
    </source>
</evidence>
<dbReference type="InterPro" id="IPR011576">
    <property type="entry name" value="Pyridox_Oxase_N"/>
</dbReference>
<keyword evidence="4" id="KW-1185">Reference proteome</keyword>
<gene>
    <name evidence="3" type="ORF">AN221_05280</name>
</gene>
<accession>A0A1E7M0M8</accession>
<organism evidence="3 4">
    <name type="scientific">Streptomyces nanshensis</name>
    <dbReference type="NCBI Taxonomy" id="518642"/>
    <lineage>
        <taxon>Bacteria</taxon>
        <taxon>Bacillati</taxon>
        <taxon>Actinomycetota</taxon>
        <taxon>Actinomycetes</taxon>
        <taxon>Kitasatosporales</taxon>
        <taxon>Streptomycetaceae</taxon>
        <taxon>Streptomyces</taxon>
    </lineage>
</organism>
<dbReference type="Proteomes" id="UP000175971">
    <property type="component" value="Unassembled WGS sequence"/>
</dbReference>
<feature type="coiled-coil region" evidence="1">
    <location>
        <begin position="183"/>
        <end position="210"/>
    </location>
</feature>
<comment type="caution">
    <text evidence="3">The sequence shown here is derived from an EMBL/GenBank/DDBJ whole genome shotgun (WGS) entry which is preliminary data.</text>
</comment>
<evidence type="ECO:0000259" key="2">
    <source>
        <dbReference type="Pfam" id="PF01243"/>
    </source>
</evidence>
<dbReference type="PATRIC" id="fig|518642.7.peg.1753"/>
<dbReference type="SUPFAM" id="SSF50475">
    <property type="entry name" value="FMN-binding split barrel"/>
    <property type="match status" value="1"/>
</dbReference>
<dbReference type="Pfam" id="PF01243">
    <property type="entry name" value="PNPOx_N"/>
    <property type="match status" value="1"/>
</dbReference>
<dbReference type="OrthoDB" id="9790331at2"/>
<dbReference type="PANTHER" id="PTHR42815:SF2">
    <property type="entry name" value="FAD-BINDING, PUTATIVE (AFU_ORTHOLOGUE AFUA_6G07600)-RELATED"/>
    <property type="match status" value="1"/>
</dbReference>
<sequence>MTSRYAQLLFTPPVQLHQEHHGSRRNYAAMAEGPAVADRLTAAEAAFAAASTGFYLATTGSTGWPYVQHRGGPPGFLRALDERTLAFADFRGNKQYITTGNLDTDNRVSLLLMDHPARRRLKILGRARTADVSAWPAAAGPLVPDGYRAVPERIMLIDVEAYDWNCPQHIQPRFTPAELEEALGPVRERMASLEQENARLKERLAGAEEVDRAR</sequence>
<dbReference type="RefSeq" id="WP_070200033.1">
    <property type="nucleotide sequence ID" value="NZ_LJGZ01000009.1"/>
</dbReference>
<name>A0A1E7M0M8_9ACTN</name>
<protein>
    <submittedName>
        <fullName evidence="3">Pyridoxamine 5-phosphate oxidase</fullName>
    </submittedName>
</protein>
<keyword evidence="1" id="KW-0175">Coiled coil</keyword>
<reference evidence="3 4" key="1">
    <citation type="journal article" date="2016" name="Front. Microbiol.">
        <title>Comparative Genomics Analysis of Streptomyces Species Reveals Their Adaptation to the Marine Environment and Their Diversity at the Genomic Level.</title>
        <authorList>
            <person name="Tian X."/>
            <person name="Zhang Z."/>
            <person name="Yang T."/>
            <person name="Chen M."/>
            <person name="Li J."/>
            <person name="Chen F."/>
            <person name="Yang J."/>
            <person name="Li W."/>
            <person name="Zhang B."/>
            <person name="Zhang Z."/>
            <person name="Wu J."/>
            <person name="Zhang C."/>
            <person name="Long L."/>
            <person name="Xiao J."/>
        </authorList>
    </citation>
    <scope>NUCLEOTIDE SEQUENCE [LARGE SCALE GENOMIC DNA]</scope>
    <source>
        <strain evidence="3 4">SCSIO M10372</strain>
    </source>
</reference>
<dbReference type="PANTHER" id="PTHR42815">
    <property type="entry name" value="FAD-BINDING, PUTATIVE (AFU_ORTHOLOGUE AFUA_6G07600)-RELATED"/>
    <property type="match status" value="1"/>
</dbReference>
<proteinExistence type="predicted"/>
<dbReference type="AlphaFoldDB" id="A0A1E7M0M8"/>
<dbReference type="EMBL" id="LJGZ01000009">
    <property type="protein sequence ID" value="OEV21643.1"/>
    <property type="molecule type" value="Genomic_DNA"/>
</dbReference>
<evidence type="ECO:0000313" key="3">
    <source>
        <dbReference type="EMBL" id="OEV21643.1"/>
    </source>
</evidence>
<evidence type="ECO:0000256" key="1">
    <source>
        <dbReference type="SAM" id="Coils"/>
    </source>
</evidence>